<keyword evidence="1" id="KW-0812">Transmembrane</keyword>
<evidence type="ECO:0000313" key="3">
    <source>
        <dbReference type="Proteomes" id="UP001642540"/>
    </source>
</evidence>
<protein>
    <submittedName>
        <fullName evidence="2">Uncharacterized protein</fullName>
    </submittedName>
</protein>
<feature type="transmembrane region" description="Helical" evidence="1">
    <location>
        <begin position="194"/>
        <end position="216"/>
    </location>
</feature>
<evidence type="ECO:0000313" key="2">
    <source>
        <dbReference type="EMBL" id="CAL8068539.1"/>
    </source>
</evidence>
<feature type="transmembrane region" description="Helical" evidence="1">
    <location>
        <begin position="129"/>
        <end position="156"/>
    </location>
</feature>
<comment type="caution">
    <text evidence="2">The sequence shown here is derived from an EMBL/GenBank/DDBJ whole genome shotgun (WGS) entry which is preliminary data.</text>
</comment>
<feature type="transmembrane region" description="Helical" evidence="1">
    <location>
        <begin position="76"/>
        <end position="97"/>
    </location>
</feature>
<proteinExistence type="predicted"/>
<organism evidence="2 3">
    <name type="scientific">Orchesella dallaii</name>
    <dbReference type="NCBI Taxonomy" id="48710"/>
    <lineage>
        <taxon>Eukaryota</taxon>
        <taxon>Metazoa</taxon>
        <taxon>Ecdysozoa</taxon>
        <taxon>Arthropoda</taxon>
        <taxon>Hexapoda</taxon>
        <taxon>Collembola</taxon>
        <taxon>Entomobryomorpha</taxon>
        <taxon>Entomobryoidea</taxon>
        <taxon>Orchesellidae</taxon>
        <taxon>Orchesellinae</taxon>
        <taxon>Orchesella</taxon>
    </lineage>
</organism>
<keyword evidence="1" id="KW-1133">Transmembrane helix</keyword>
<keyword evidence="3" id="KW-1185">Reference proteome</keyword>
<dbReference type="EMBL" id="CAXLJM020000001">
    <property type="protein sequence ID" value="CAL8068539.1"/>
    <property type="molecule type" value="Genomic_DNA"/>
</dbReference>
<evidence type="ECO:0000256" key="1">
    <source>
        <dbReference type="SAM" id="Phobius"/>
    </source>
</evidence>
<name>A0ABP1PIB7_9HEXA</name>
<dbReference type="Proteomes" id="UP001642540">
    <property type="component" value="Unassembled WGS sequence"/>
</dbReference>
<feature type="transmembrane region" description="Helical" evidence="1">
    <location>
        <begin position="45"/>
        <end position="64"/>
    </location>
</feature>
<feature type="transmembrane region" description="Helical" evidence="1">
    <location>
        <begin position="6"/>
        <end position="24"/>
    </location>
</feature>
<sequence>MGFVKAPLEVFLLHFFLPQKLLMVSIRVDTSAKTTRLPSRFMNSMWYWCGFAPMAASAFQFYWSCFSNPSSDINKLASIAYHGIVLVLNVAGQTAYYKMHYQPENFLRLFNCFRRFGFPRKLPNHREEYGMVVVVMVALVGSLVTTICVPIIPAIFPKVQEPLLKFVFKICPTWFNETKQLVLRSLLYSLEFSLRLPCFVVAAAICSLSLIVLNCLHPEIEYFRVFMPKETDGFCTELGNRHPLRSRFRSSVLL</sequence>
<keyword evidence="1" id="KW-0472">Membrane</keyword>
<accession>A0ABP1PIB7</accession>
<reference evidence="2 3" key="1">
    <citation type="submission" date="2024-08" db="EMBL/GenBank/DDBJ databases">
        <authorList>
            <person name="Cucini C."/>
            <person name="Frati F."/>
        </authorList>
    </citation>
    <scope>NUCLEOTIDE SEQUENCE [LARGE SCALE GENOMIC DNA]</scope>
</reference>
<gene>
    <name evidence="2" type="ORF">ODALV1_LOCUS321</name>
</gene>